<organism evidence="7 8">
    <name type="scientific">Saccharibacillus alkalitolerans</name>
    <dbReference type="NCBI Taxonomy" id="2705290"/>
    <lineage>
        <taxon>Bacteria</taxon>
        <taxon>Bacillati</taxon>
        <taxon>Bacillota</taxon>
        <taxon>Bacilli</taxon>
        <taxon>Bacillales</taxon>
        <taxon>Paenibacillaceae</taxon>
        <taxon>Saccharibacillus</taxon>
    </lineage>
</organism>
<feature type="region of interest" description="Disordered" evidence="5">
    <location>
        <begin position="372"/>
        <end position="423"/>
    </location>
</feature>
<keyword evidence="8" id="KW-1185">Reference proteome</keyword>
<dbReference type="InterPro" id="IPR027417">
    <property type="entry name" value="P-loop_NTPase"/>
</dbReference>
<proteinExistence type="inferred from homology"/>
<keyword evidence="4 7" id="KW-0067">ATP-binding</keyword>
<dbReference type="GO" id="GO:0005524">
    <property type="term" value="F:ATP binding"/>
    <property type="evidence" value="ECO:0007669"/>
    <property type="project" value="UniProtKB-KW"/>
</dbReference>
<evidence type="ECO:0000256" key="4">
    <source>
        <dbReference type="ARBA" id="ARBA00022840"/>
    </source>
</evidence>
<keyword evidence="3" id="KW-0547">Nucleotide-binding</keyword>
<evidence type="ECO:0000313" key="7">
    <source>
        <dbReference type="EMBL" id="NGZ76646.1"/>
    </source>
</evidence>
<dbReference type="InterPro" id="IPR003439">
    <property type="entry name" value="ABC_transporter-like_ATP-bd"/>
</dbReference>
<dbReference type="PANTHER" id="PTHR43335:SF4">
    <property type="entry name" value="ABC TRANSPORTER, ATP-BINDING PROTEIN"/>
    <property type="match status" value="1"/>
</dbReference>
<evidence type="ECO:0000256" key="1">
    <source>
        <dbReference type="ARBA" id="ARBA00005417"/>
    </source>
</evidence>
<evidence type="ECO:0000256" key="3">
    <source>
        <dbReference type="ARBA" id="ARBA00022741"/>
    </source>
</evidence>
<accession>A0ABX0FBM3</accession>
<dbReference type="Proteomes" id="UP000800303">
    <property type="component" value="Unassembled WGS sequence"/>
</dbReference>
<evidence type="ECO:0000259" key="6">
    <source>
        <dbReference type="PROSITE" id="PS50893"/>
    </source>
</evidence>
<dbReference type="RefSeq" id="WP_166275707.1">
    <property type="nucleotide sequence ID" value="NZ_JAAFGS010000005.1"/>
</dbReference>
<dbReference type="CDD" id="cd03230">
    <property type="entry name" value="ABC_DR_subfamily_A"/>
    <property type="match status" value="1"/>
</dbReference>
<dbReference type="SMART" id="SM00382">
    <property type="entry name" value="AAA"/>
    <property type="match status" value="1"/>
</dbReference>
<feature type="domain" description="ABC transporter" evidence="6">
    <location>
        <begin position="2"/>
        <end position="231"/>
    </location>
</feature>
<gene>
    <name evidence="7" type="ORF">GYN08_15065</name>
</gene>
<dbReference type="Gene3D" id="3.40.50.300">
    <property type="entry name" value="P-loop containing nucleotide triphosphate hydrolases"/>
    <property type="match status" value="1"/>
</dbReference>
<feature type="compositionally biased region" description="Low complexity" evidence="5">
    <location>
        <begin position="303"/>
        <end position="316"/>
    </location>
</feature>
<dbReference type="EMBL" id="JAAFGS010000005">
    <property type="protein sequence ID" value="NGZ76646.1"/>
    <property type="molecule type" value="Genomic_DNA"/>
</dbReference>
<dbReference type="PANTHER" id="PTHR43335">
    <property type="entry name" value="ABC TRANSPORTER, ATP-BINDING PROTEIN"/>
    <property type="match status" value="1"/>
</dbReference>
<protein>
    <submittedName>
        <fullName evidence="7">ABC transporter ATP-binding protein</fullName>
    </submittedName>
</protein>
<evidence type="ECO:0000313" key="8">
    <source>
        <dbReference type="Proteomes" id="UP000800303"/>
    </source>
</evidence>
<comment type="caution">
    <text evidence="7">The sequence shown here is derived from an EMBL/GenBank/DDBJ whole genome shotgun (WGS) entry which is preliminary data.</text>
</comment>
<dbReference type="InterPro" id="IPR003593">
    <property type="entry name" value="AAA+_ATPase"/>
</dbReference>
<sequence length="423" mass="45894">MLEVKQVSKRYDGGRGVHGIDFSMQRGEIVGFLGPNGAGKTTTMRMITGYLYPTEGMITVDGLSVHEEARKARSRIGYLPETPPLYPDLTVESYLKFVAKLRGVPAREQKMRTAEMVSRLGLTGREKQSVRHLSKGYKQRLGLAQAIIHKPDLLVLDEPTSGLDPSQIIEIRGLIRELGENHTVLLSTHILQEVGALCDRVLIINRGELVMDGAPDEIGARMENRFAVSLEVRGERERVESALGEWAEAKGISAEIREGTKPQVADESAAKSAENLRDSGQAAVLPDALRETSAEAAAEDTDGASPARRAASPEASAHAHESVRALLTAPGQEDFRIELFRFLAAADLPILELHKENLTLEDVFLKLTEDGGASAEEARSVRKPSASSRERAEEEDAGSPISEPSVSEPADPAQKSPTGGERP</sequence>
<keyword evidence="2" id="KW-0813">Transport</keyword>
<comment type="similarity">
    <text evidence="1">Belongs to the ABC transporter superfamily.</text>
</comment>
<evidence type="ECO:0000256" key="5">
    <source>
        <dbReference type="SAM" id="MobiDB-lite"/>
    </source>
</evidence>
<dbReference type="Pfam" id="PF00005">
    <property type="entry name" value="ABC_tran"/>
    <property type="match status" value="1"/>
</dbReference>
<dbReference type="SUPFAM" id="SSF52540">
    <property type="entry name" value="P-loop containing nucleoside triphosphate hydrolases"/>
    <property type="match status" value="1"/>
</dbReference>
<reference evidence="7 8" key="1">
    <citation type="submission" date="2020-01" db="EMBL/GenBank/DDBJ databases">
        <title>Polyphasic characterisation and genomic insights into a novel alkali tolerant bacterium VR-M41.</title>
        <authorList>
            <person name="Vemuluri V.R."/>
        </authorList>
    </citation>
    <scope>NUCLEOTIDE SEQUENCE [LARGE SCALE GENOMIC DNA]</scope>
    <source>
        <strain evidence="7 8">VR-M41</strain>
    </source>
</reference>
<dbReference type="PROSITE" id="PS50893">
    <property type="entry name" value="ABC_TRANSPORTER_2"/>
    <property type="match status" value="1"/>
</dbReference>
<evidence type="ECO:0000256" key="2">
    <source>
        <dbReference type="ARBA" id="ARBA00022448"/>
    </source>
</evidence>
<name>A0ABX0FBM3_9BACL</name>
<feature type="region of interest" description="Disordered" evidence="5">
    <location>
        <begin position="257"/>
        <end position="317"/>
    </location>
</feature>